<dbReference type="STRING" id="413882.AAW51_4960"/>
<evidence type="ECO:0000259" key="1">
    <source>
        <dbReference type="PROSITE" id="PS51462"/>
    </source>
</evidence>
<evidence type="ECO:0000313" key="2">
    <source>
        <dbReference type="EMBL" id="AKJ31651.1"/>
    </source>
</evidence>
<dbReference type="OrthoDB" id="5621792at2"/>
<dbReference type="RefSeq" id="WP_047196760.1">
    <property type="nucleotide sequence ID" value="NZ_CP011371.1"/>
</dbReference>
<dbReference type="AlphaFoldDB" id="A0A0G3BW80"/>
<gene>
    <name evidence="2" type="ORF">AAW51_4960</name>
</gene>
<dbReference type="CDD" id="cd03676">
    <property type="entry name" value="NUDIX_Tnr3_like"/>
    <property type="match status" value="1"/>
</dbReference>
<protein>
    <submittedName>
        <fullName evidence="2">NUDIX hydrolase</fullName>
    </submittedName>
</protein>
<dbReference type="PROSITE" id="PS51462">
    <property type="entry name" value="NUDIX"/>
    <property type="match status" value="1"/>
</dbReference>
<dbReference type="InterPro" id="IPR031804">
    <property type="entry name" value="DUF4743"/>
</dbReference>
<dbReference type="SUPFAM" id="SSF55811">
    <property type="entry name" value="Nudix"/>
    <property type="match status" value="1"/>
</dbReference>
<feature type="domain" description="Nudix hydrolase" evidence="1">
    <location>
        <begin position="122"/>
        <end position="262"/>
    </location>
</feature>
<dbReference type="InterPro" id="IPR000086">
    <property type="entry name" value="NUDIX_hydrolase_dom"/>
</dbReference>
<dbReference type="InterPro" id="IPR015797">
    <property type="entry name" value="NUDIX_hydrolase-like_dom_sf"/>
</dbReference>
<dbReference type="KEGG" id="pbh:AAW51_4960"/>
<dbReference type="EMBL" id="CP011371">
    <property type="protein sequence ID" value="AKJ31651.1"/>
    <property type="molecule type" value="Genomic_DNA"/>
</dbReference>
<dbReference type="PATRIC" id="fig|413882.6.peg.5174"/>
<organism evidence="2 3">
    <name type="scientific">Caldimonas brevitalea</name>
    <dbReference type="NCBI Taxonomy" id="413882"/>
    <lineage>
        <taxon>Bacteria</taxon>
        <taxon>Pseudomonadati</taxon>
        <taxon>Pseudomonadota</taxon>
        <taxon>Betaproteobacteria</taxon>
        <taxon>Burkholderiales</taxon>
        <taxon>Sphaerotilaceae</taxon>
        <taxon>Caldimonas</taxon>
    </lineage>
</organism>
<accession>A0A0G3BW80</accession>
<dbReference type="Pfam" id="PF15916">
    <property type="entry name" value="DUF4743"/>
    <property type="match status" value="1"/>
</dbReference>
<name>A0A0G3BW80_9BURK</name>
<sequence>MLPPHLPSHFPAVQAAQALRREQRLPFRIAGQQVGSVSRAHLSLLSGCAPWLQIGSGGVRMDERLRNEVQRSAALCAANQMLRDDGVITGWRDETYAVLPDLDSAPLALIERAASRFWGTLTIGAHLNGYLADDSGRPTHLWIARRSPDKATDPGKLDNLVGAGVPWGETPFEALMRECWEESGLSDSVARGSRFGEQLRVHCDIAEGLQHEALFVYDLELPHDFVPHNVDGEVAEHRLLPVDEVVELLHGHEMTTDAALATLSLLTRHGLVEPAAPCCPSEPAARQAA</sequence>
<keyword evidence="3" id="KW-1185">Reference proteome</keyword>
<evidence type="ECO:0000313" key="3">
    <source>
        <dbReference type="Proteomes" id="UP000035352"/>
    </source>
</evidence>
<dbReference type="GO" id="GO:0016787">
    <property type="term" value="F:hydrolase activity"/>
    <property type="evidence" value="ECO:0007669"/>
    <property type="project" value="UniProtKB-KW"/>
</dbReference>
<proteinExistence type="predicted"/>
<dbReference type="Proteomes" id="UP000035352">
    <property type="component" value="Chromosome"/>
</dbReference>
<keyword evidence="2" id="KW-0378">Hydrolase</keyword>
<dbReference type="Pfam" id="PF00293">
    <property type="entry name" value="NUDIX"/>
    <property type="match status" value="1"/>
</dbReference>
<reference evidence="2 3" key="1">
    <citation type="submission" date="2015-05" db="EMBL/GenBank/DDBJ databases">
        <authorList>
            <person name="Tang B."/>
            <person name="Yu Y."/>
        </authorList>
    </citation>
    <scope>NUCLEOTIDE SEQUENCE [LARGE SCALE GENOMIC DNA]</scope>
    <source>
        <strain evidence="2 3">DSM 7029</strain>
    </source>
</reference>
<dbReference type="Gene3D" id="3.90.79.10">
    <property type="entry name" value="Nucleoside Triphosphate Pyrophosphohydrolase"/>
    <property type="match status" value="1"/>
</dbReference>